<evidence type="ECO:0000256" key="1">
    <source>
        <dbReference type="ARBA" id="ARBA00010529"/>
    </source>
</evidence>
<keyword evidence="3 5" id="KW-0238">DNA-binding</keyword>
<gene>
    <name evidence="5" type="ORF">IAD32_02615</name>
</gene>
<evidence type="ECO:0000256" key="2">
    <source>
        <dbReference type="ARBA" id="ARBA00023067"/>
    </source>
</evidence>
<dbReference type="GO" id="GO:0003677">
    <property type="term" value="F:DNA binding"/>
    <property type="evidence" value="ECO:0007669"/>
    <property type="project" value="UniProtKB-KW"/>
</dbReference>
<dbReference type="AlphaFoldDB" id="A0A9D0ZGK2"/>
<accession>A0A9D0ZGK2</accession>
<dbReference type="GO" id="GO:0030261">
    <property type="term" value="P:chromosome condensation"/>
    <property type="evidence" value="ECO:0007669"/>
    <property type="project" value="UniProtKB-KW"/>
</dbReference>
<dbReference type="FunFam" id="4.10.520.10:FF:000001">
    <property type="entry name" value="DNA-binding protein HU"/>
    <property type="match status" value="1"/>
</dbReference>
<dbReference type="Gene3D" id="4.10.520.10">
    <property type="entry name" value="IHF-like DNA-binding proteins"/>
    <property type="match status" value="1"/>
</dbReference>
<dbReference type="InterPro" id="IPR010992">
    <property type="entry name" value="IHF-like_DNA-bd_dom_sf"/>
</dbReference>
<dbReference type="PANTHER" id="PTHR33175:SF3">
    <property type="entry name" value="DNA-BINDING PROTEIN HU-BETA"/>
    <property type="match status" value="1"/>
</dbReference>
<evidence type="ECO:0000313" key="6">
    <source>
        <dbReference type="Proteomes" id="UP000886787"/>
    </source>
</evidence>
<dbReference type="PANTHER" id="PTHR33175">
    <property type="entry name" value="DNA-BINDING PROTEIN HU"/>
    <property type="match status" value="1"/>
</dbReference>
<comment type="caution">
    <text evidence="5">The sequence shown here is derived from an EMBL/GenBank/DDBJ whole genome shotgun (WGS) entry which is preliminary data.</text>
</comment>
<evidence type="ECO:0000313" key="5">
    <source>
        <dbReference type="EMBL" id="HIQ80160.1"/>
    </source>
</evidence>
<dbReference type="EMBL" id="DVFW01000018">
    <property type="protein sequence ID" value="HIQ80160.1"/>
    <property type="molecule type" value="Genomic_DNA"/>
</dbReference>
<dbReference type="InterPro" id="IPR000119">
    <property type="entry name" value="Hist_DNA-bd"/>
</dbReference>
<reference evidence="5" key="2">
    <citation type="journal article" date="2021" name="PeerJ">
        <title>Extensive microbial diversity within the chicken gut microbiome revealed by metagenomics and culture.</title>
        <authorList>
            <person name="Gilroy R."/>
            <person name="Ravi A."/>
            <person name="Getino M."/>
            <person name="Pursley I."/>
            <person name="Horton D.L."/>
            <person name="Alikhan N.F."/>
            <person name="Baker D."/>
            <person name="Gharbi K."/>
            <person name="Hall N."/>
            <person name="Watson M."/>
            <person name="Adriaenssens E.M."/>
            <person name="Foster-Nyarko E."/>
            <person name="Jarju S."/>
            <person name="Secka A."/>
            <person name="Antonio M."/>
            <person name="Oren A."/>
            <person name="Chaudhuri R.R."/>
            <person name="La Ragione R."/>
            <person name="Hildebrand F."/>
            <person name="Pallen M.J."/>
        </authorList>
    </citation>
    <scope>NUCLEOTIDE SEQUENCE</scope>
    <source>
        <strain evidence="5">ChiSjej1B19-3389</strain>
    </source>
</reference>
<dbReference type="Proteomes" id="UP000886787">
    <property type="component" value="Unassembled WGS sequence"/>
</dbReference>
<evidence type="ECO:0000256" key="3">
    <source>
        <dbReference type="ARBA" id="ARBA00023125"/>
    </source>
</evidence>
<organism evidence="5 6">
    <name type="scientific">Candidatus Scatavimonas merdigallinarum</name>
    <dbReference type="NCBI Taxonomy" id="2840914"/>
    <lineage>
        <taxon>Bacteria</taxon>
        <taxon>Bacillati</taxon>
        <taxon>Bacillota</taxon>
        <taxon>Clostridia</taxon>
        <taxon>Eubacteriales</taxon>
        <taxon>Oscillospiraceae</taxon>
        <taxon>Oscillospiraceae incertae sedis</taxon>
        <taxon>Candidatus Scatavimonas</taxon>
    </lineage>
</organism>
<name>A0A9D0ZGK2_9FIRM</name>
<dbReference type="PRINTS" id="PR01727">
    <property type="entry name" value="DNABINDINGHU"/>
</dbReference>
<dbReference type="GO" id="GO:0006270">
    <property type="term" value="P:DNA replication initiation"/>
    <property type="evidence" value="ECO:0007669"/>
    <property type="project" value="UniProtKB-ARBA"/>
</dbReference>
<comment type="similarity">
    <text evidence="1 4">Belongs to the bacterial histone-like protein family.</text>
</comment>
<dbReference type="SMART" id="SM00411">
    <property type="entry name" value="BHL"/>
    <property type="match status" value="1"/>
</dbReference>
<protein>
    <submittedName>
        <fullName evidence="5">HU family DNA-binding protein</fullName>
    </submittedName>
</protein>
<dbReference type="GO" id="GO:0030527">
    <property type="term" value="F:structural constituent of chromatin"/>
    <property type="evidence" value="ECO:0007669"/>
    <property type="project" value="InterPro"/>
</dbReference>
<keyword evidence="2" id="KW-0226">DNA condensation</keyword>
<reference evidence="5" key="1">
    <citation type="submission" date="2020-10" db="EMBL/GenBank/DDBJ databases">
        <authorList>
            <person name="Gilroy R."/>
        </authorList>
    </citation>
    <scope>NUCLEOTIDE SEQUENCE</scope>
    <source>
        <strain evidence="5">ChiSjej1B19-3389</strain>
    </source>
</reference>
<evidence type="ECO:0000256" key="4">
    <source>
        <dbReference type="RuleBase" id="RU003939"/>
    </source>
</evidence>
<dbReference type="GO" id="GO:0042802">
    <property type="term" value="F:identical protein binding"/>
    <property type="evidence" value="ECO:0007669"/>
    <property type="project" value="UniProtKB-ARBA"/>
</dbReference>
<sequence length="91" mass="9895">MNKTELIAAVAEKSELSKKDAEKAVTAVLDTIVDCVAKAEKVQIVGFGTFEQRQRNERTGCDPRTKTQITIPASKVPAFKAGKAFKEAVDQ</sequence>
<dbReference type="GO" id="GO:0010467">
    <property type="term" value="P:gene expression"/>
    <property type="evidence" value="ECO:0007669"/>
    <property type="project" value="UniProtKB-ARBA"/>
</dbReference>
<dbReference type="GO" id="GO:1990103">
    <property type="term" value="C:DnaA-HU complex"/>
    <property type="evidence" value="ECO:0007669"/>
    <property type="project" value="UniProtKB-ARBA"/>
</dbReference>
<dbReference type="SUPFAM" id="SSF47729">
    <property type="entry name" value="IHF-like DNA-binding proteins"/>
    <property type="match status" value="1"/>
</dbReference>
<dbReference type="CDD" id="cd13831">
    <property type="entry name" value="HU"/>
    <property type="match status" value="1"/>
</dbReference>
<dbReference type="GO" id="GO:1990178">
    <property type="term" value="C:HU-DNA complex"/>
    <property type="evidence" value="ECO:0007669"/>
    <property type="project" value="UniProtKB-ARBA"/>
</dbReference>
<dbReference type="Pfam" id="PF00216">
    <property type="entry name" value="Bac_DNA_binding"/>
    <property type="match status" value="1"/>
</dbReference>
<proteinExistence type="inferred from homology"/>
<dbReference type="GO" id="GO:0005829">
    <property type="term" value="C:cytosol"/>
    <property type="evidence" value="ECO:0007669"/>
    <property type="project" value="TreeGrafter"/>
</dbReference>